<sequence length="173" mass="19394">MRRVVVYGVTGSGKSTLAAAISARTGLPYVAVDDLTWEPGWVQVPVAVQRERIAAVCAGDAWVLDSAYLSWLDVPMARADLVVGLDLSRAVCLWRLLRRTVHRSVTRTPVCNGNVESVRELFTRDSLLVQQFRSLPRKRARLRAWQRDPAMPPVLVLRRPRAVRAWLDSLPPS</sequence>
<name>A0A7W7MA23_9ACTN</name>
<protein>
    <submittedName>
        <fullName evidence="1">Adenylate kinase family enzyme</fullName>
    </submittedName>
</protein>
<dbReference type="PANTHER" id="PTHR37816:SF1">
    <property type="entry name" value="TOXIN"/>
    <property type="match status" value="1"/>
</dbReference>
<proteinExistence type="predicted"/>
<dbReference type="SUPFAM" id="SSF52540">
    <property type="entry name" value="P-loop containing nucleoside triphosphate hydrolases"/>
    <property type="match status" value="1"/>
</dbReference>
<keyword evidence="2" id="KW-1185">Reference proteome</keyword>
<keyword evidence="1" id="KW-0808">Transferase</keyword>
<gene>
    <name evidence="1" type="ORF">BJY16_006097</name>
</gene>
<dbReference type="EMBL" id="JACHNB010000001">
    <property type="protein sequence ID" value="MBB4742638.1"/>
    <property type="molecule type" value="Genomic_DNA"/>
</dbReference>
<keyword evidence="1" id="KW-0418">Kinase</keyword>
<organism evidence="1 2">
    <name type="scientific">Actinoplanes octamycinicus</name>
    <dbReference type="NCBI Taxonomy" id="135948"/>
    <lineage>
        <taxon>Bacteria</taxon>
        <taxon>Bacillati</taxon>
        <taxon>Actinomycetota</taxon>
        <taxon>Actinomycetes</taxon>
        <taxon>Micromonosporales</taxon>
        <taxon>Micromonosporaceae</taxon>
        <taxon>Actinoplanes</taxon>
    </lineage>
</organism>
<dbReference type="PANTHER" id="PTHR37816">
    <property type="entry name" value="YALI0E33011P"/>
    <property type="match status" value="1"/>
</dbReference>
<dbReference type="InterPro" id="IPR027417">
    <property type="entry name" value="P-loop_NTPase"/>
</dbReference>
<dbReference type="Proteomes" id="UP000546162">
    <property type="component" value="Unassembled WGS sequence"/>
</dbReference>
<accession>A0A7W7MA23</accession>
<dbReference type="Gene3D" id="3.40.50.300">
    <property type="entry name" value="P-loop containing nucleotide triphosphate hydrolases"/>
    <property type="match status" value="1"/>
</dbReference>
<dbReference type="AlphaFoldDB" id="A0A7W7MA23"/>
<comment type="caution">
    <text evidence="1">The sequence shown here is derived from an EMBL/GenBank/DDBJ whole genome shotgun (WGS) entry which is preliminary data.</text>
</comment>
<dbReference type="InterPro" id="IPR052922">
    <property type="entry name" value="Cytidylate_Kinase-2"/>
</dbReference>
<dbReference type="GO" id="GO:0016301">
    <property type="term" value="F:kinase activity"/>
    <property type="evidence" value="ECO:0007669"/>
    <property type="project" value="UniProtKB-KW"/>
</dbReference>
<evidence type="ECO:0000313" key="2">
    <source>
        <dbReference type="Proteomes" id="UP000546162"/>
    </source>
</evidence>
<evidence type="ECO:0000313" key="1">
    <source>
        <dbReference type="EMBL" id="MBB4742638.1"/>
    </source>
</evidence>
<dbReference type="RefSeq" id="WP_185042981.1">
    <property type="nucleotide sequence ID" value="NZ_BAABFG010000005.1"/>
</dbReference>
<reference evidence="1 2" key="1">
    <citation type="submission" date="2020-08" db="EMBL/GenBank/DDBJ databases">
        <title>Sequencing the genomes of 1000 actinobacteria strains.</title>
        <authorList>
            <person name="Klenk H.-P."/>
        </authorList>
    </citation>
    <scope>NUCLEOTIDE SEQUENCE [LARGE SCALE GENOMIC DNA]</scope>
    <source>
        <strain evidence="1 2">DSM 45809</strain>
    </source>
</reference>